<dbReference type="Pfam" id="PF00069">
    <property type="entry name" value="Pkinase"/>
    <property type="match status" value="1"/>
</dbReference>
<dbReference type="SUPFAM" id="SSF56112">
    <property type="entry name" value="Protein kinase-like (PK-like)"/>
    <property type="match status" value="1"/>
</dbReference>
<keyword evidence="12 16" id="KW-0067">ATP-binding</keyword>
<dbReference type="FunFam" id="1.10.510.10:FF:000411">
    <property type="entry name" value="Probable Ste20-like kinase Don3"/>
    <property type="match status" value="1"/>
</dbReference>
<dbReference type="CDD" id="cd06609">
    <property type="entry name" value="STKc_MST3_like"/>
    <property type="match status" value="1"/>
</dbReference>
<evidence type="ECO:0000256" key="4">
    <source>
        <dbReference type="ARBA" id="ARBA00012513"/>
    </source>
</evidence>
<keyword evidence="7" id="KW-0597">Phosphoprotein</keyword>
<dbReference type="EC" id="2.7.11.1" evidence="4"/>
<evidence type="ECO:0000256" key="16">
    <source>
        <dbReference type="PROSITE-ProRule" id="PRU10141"/>
    </source>
</evidence>
<dbReference type="Gene3D" id="1.10.510.10">
    <property type="entry name" value="Transferase(Phosphotransferase) domain 1"/>
    <property type="match status" value="1"/>
</dbReference>
<evidence type="ECO:0000313" key="18">
    <source>
        <dbReference type="EMBL" id="OZJ03609.1"/>
    </source>
</evidence>
<comment type="catalytic activity">
    <reaction evidence="15">
        <text>L-seryl-[protein] + ATP = O-phospho-L-seryl-[protein] + ADP + H(+)</text>
        <dbReference type="Rhea" id="RHEA:17989"/>
        <dbReference type="Rhea" id="RHEA-COMP:9863"/>
        <dbReference type="Rhea" id="RHEA-COMP:11604"/>
        <dbReference type="ChEBI" id="CHEBI:15378"/>
        <dbReference type="ChEBI" id="CHEBI:29999"/>
        <dbReference type="ChEBI" id="CHEBI:30616"/>
        <dbReference type="ChEBI" id="CHEBI:83421"/>
        <dbReference type="ChEBI" id="CHEBI:456216"/>
        <dbReference type="EC" id="2.7.11.1"/>
    </reaction>
</comment>
<dbReference type="PROSITE" id="PS00107">
    <property type="entry name" value="PROTEIN_KINASE_ATP"/>
    <property type="match status" value="1"/>
</dbReference>
<evidence type="ECO:0000256" key="7">
    <source>
        <dbReference type="ARBA" id="ARBA00022553"/>
    </source>
</evidence>
<keyword evidence="11" id="KW-0418">Kinase</keyword>
<evidence type="ECO:0000313" key="19">
    <source>
        <dbReference type="Proteomes" id="UP000242875"/>
    </source>
</evidence>
<dbReference type="GO" id="GO:0005737">
    <property type="term" value="C:cytoplasm"/>
    <property type="evidence" value="ECO:0007669"/>
    <property type="project" value="UniProtKB-SubCell"/>
</dbReference>
<dbReference type="EMBL" id="MVBO01000077">
    <property type="protein sequence ID" value="OZJ03609.1"/>
    <property type="molecule type" value="Genomic_DNA"/>
</dbReference>
<evidence type="ECO:0000256" key="6">
    <source>
        <dbReference type="ARBA" id="ARBA00022527"/>
    </source>
</evidence>
<comment type="cofactor">
    <cofactor evidence="1">
        <name>Mg(2+)</name>
        <dbReference type="ChEBI" id="CHEBI:18420"/>
    </cofactor>
</comment>
<dbReference type="OrthoDB" id="248923at2759"/>
<dbReference type="PANTHER" id="PTHR48012">
    <property type="entry name" value="STERILE20-LIKE KINASE, ISOFORM B-RELATED"/>
    <property type="match status" value="1"/>
</dbReference>
<evidence type="ECO:0000256" key="3">
    <source>
        <dbReference type="ARBA" id="ARBA00008874"/>
    </source>
</evidence>
<dbReference type="InterPro" id="IPR050629">
    <property type="entry name" value="STE20/SPS1-PAK"/>
</dbReference>
<keyword evidence="9" id="KW-0479">Metal-binding</keyword>
<reference evidence="18 19" key="1">
    <citation type="journal article" date="2017" name="Mycologia">
        <title>Bifiguratus adelaidae, gen. et sp. nov., a new member of Mucoromycotina in endophytic and soil-dwelling habitats.</title>
        <authorList>
            <person name="Torres-Cruz T.J."/>
            <person name="Billingsley Tobias T.L."/>
            <person name="Almatruk M."/>
            <person name="Hesse C."/>
            <person name="Kuske C.R."/>
            <person name="Desiro A."/>
            <person name="Benucci G.M."/>
            <person name="Bonito G."/>
            <person name="Stajich J.E."/>
            <person name="Dunlap C."/>
            <person name="Arnold A.E."/>
            <person name="Porras-Alfaro A."/>
        </authorList>
    </citation>
    <scope>NUCLEOTIDE SEQUENCE [LARGE SCALE GENOMIC DNA]</scope>
    <source>
        <strain evidence="18 19">AZ0501</strain>
    </source>
</reference>
<gene>
    <name evidence="18" type="ORF">BZG36_03687</name>
</gene>
<evidence type="ECO:0000256" key="15">
    <source>
        <dbReference type="ARBA" id="ARBA00048679"/>
    </source>
</evidence>
<keyword evidence="5" id="KW-0963">Cytoplasm</keyword>
<keyword evidence="6" id="KW-0723">Serine/threonine-protein kinase</keyword>
<evidence type="ECO:0000256" key="13">
    <source>
        <dbReference type="ARBA" id="ARBA00022842"/>
    </source>
</evidence>
<evidence type="ECO:0000256" key="10">
    <source>
        <dbReference type="ARBA" id="ARBA00022741"/>
    </source>
</evidence>
<evidence type="ECO:0000256" key="12">
    <source>
        <dbReference type="ARBA" id="ARBA00022840"/>
    </source>
</evidence>
<keyword evidence="19" id="KW-1185">Reference proteome</keyword>
<evidence type="ECO:0000256" key="14">
    <source>
        <dbReference type="ARBA" id="ARBA00047899"/>
    </source>
</evidence>
<dbReference type="InterPro" id="IPR011009">
    <property type="entry name" value="Kinase-like_dom_sf"/>
</dbReference>
<protein>
    <recommendedName>
        <fullName evidence="4">non-specific serine/threonine protein kinase</fullName>
        <ecNumber evidence="4">2.7.11.1</ecNumber>
    </recommendedName>
</protein>
<comment type="similarity">
    <text evidence="3">Belongs to the protein kinase superfamily. STE Ser/Thr protein kinase family. STE20 subfamily.</text>
</comment>
<evidence type="ECO:0000256" key="9">
    <source>
        <dbReference type="ARBA" id="ARBA00022723"/>
    </source>
</evidence>
<sequence>MARFSKKAESYTLLEKIGKGSFGTVYKAIDKETNEVVAIKQIDLEDSTDDLADIQQEIAILSQCHSEFITRYKGSIVHNYQLWIVMEYLSGGSCLDLLQPGQIPEHYIAIILRELLHGLEYLHSQGKIHRDVKAANVLISRAGTVKLGDFGVAAQISCNKSRRNTFVGTPFWMAPEVIRHEGYDAKADIWSLGITALELAKGMPPLANLHPMKVLFLIPKSPPPSLEGNFSADFKSFVSLCLKKSPHERATAKELLNHRFIRYAKGKSRLTELVQRHDFWKANQSLDRLPRNEYVDDVDDSNDIHSLSVIWNFDTIQPSPSTPSIVYVESDEATLPPTPSETDCDSSYGTADKKILMPDDISLEVSVQQVAQLARSPTSRLMSPVLPCAGITPVPSMESVVDYGRSPDATPIAPRRHSSALNAQVDRRKLAVRPLSMSSLESDDELMAQLGRHIARTIIVPSVVKNKFRTAQPADQNNLKLIQNAVEELTLTNPELIVNLFGDFIHRAKNDPLLNDL</sequence>
<feature type="binding site" evidence="16">
    <location>
        <position position="40"/>
    </location>
    <ligand>
        <name>ATP</name>
        <dbReference type="ChEBI" id="CHEBI:30616"/>
    </ligand>
</feature>
<feature type="domain" description="Protein kinase" evidence="17">
    <location>
        <begin position="11"/>
        <end position="261"/>
    </location>
</feature>
<comment type="subcellular location">
    <subcellularLocation>
        <location evidence="2">Cytoplasm</location>
    </subcellularLocation>
</comment>
<keyword evidence="10 16" id="KW-0547">Nucleotide-binding</keyword>
<proteinExistence type="inferred from homology"/>
<evidence type="ECO:0000259" key="17">
    <source>
        <dbReference type="PROSITE" id="PS50011"/>
    </source>
</evidence>
<organism evidence="18 19">
    <name type="scientific">Bifiguratus adelaidae</name>
    <dbReference type="NCBI Taxonomy" id="1938954"/>
    <lineage>
        <taxon>Eukaryota</taxon>
        <taxon>Fungi</taxon>
        <taxon>Fungi incertae sedis</taxon>
        <taxon>Mucoromycota</taxon>
        <taxon>Mucoromycotina</taxon>
        <taxon>Endogonomycetes</taxon>
        <taxon>Endogonales</taxon>
        <taxon>Endogonales incertae sedis</taxon>
        <taxon>Bifiguratus</taxon>
    </lineage>
</organism>
<name>A0A261XZ14_9FUNG</name>
<dbReference type="GO" id="GO:0004674">
    <property type="term" value="F:protein serine/threonine kinase activity"/>
    <property type="evidence" value="ECO:0007669"/>
    <property type="project" value="UniProtKB-KW"/>
</dbReference>
<dbReference type="InterPro" id="IPR000719">
    <property type="entry name" value="Prot_kinase_dom"/>
</dbReference>
<dbReference type="PROSITE" id="PS50011">
    <property type="entry name" value="PROTEIN_KINASE_DOM"/>
    <property type="match status" value="1"/>
</dbReference>
<dbReference type="SMART" id="SM00220">
    <property type="entry name" value="S_TKc"/>
    <property type="match status" value="1"/>
</dbReference>
<dbReference type="InterPro" id="IPR017441">
    <property type="entry name" value="Protein_kinase_ATP_BS"/>
</dbReference>
<dbReference type="AlphaFoldDB" id="A0A261XZ14"/>
<evidence type="ECO:0000256" key="8">
    <source>
        <dbReference type="ARBA" id="ARBA00022679"/>
    </source>
</evidence>
<accession>A0A261XZ14</accession>
<comment type="caution">
    <text evidence="18">The sequence shown here is derived from an EMBL/GenBank/DDBJ whole genome shotgun (WGS) entry which is preliminary data.</text>
</comment>
<dbReference type="PANTHER" id="PTHR48012:SF27">
    <property type="entry name" value="SERINE_THREONINE-PROTEIN KINASE SID1"/>
    <property type="match status" value="1"/>
</dbReference>
<dbReference type="Proteomes" id="UP000242875">
    <property type="component" value="Unassembled WGS sequence"/>
</dbReference>
<keyword evidence="13" id="KW-0460">Magnesium</keyword>
<keyword evidence="8" id="KW-0808">Transferase</keyword>
<evidence type="ECO:0000256" key="11">
    <source>
        <dbReference type="ARBA" id="ARBA00022777"/>
    </source>
</evidence>
<comment type="catalytic activity">
    <reaction evidence="14">
        <text>L-threonyl-[protein] + ATP = O-phospho-L-threonyl-[protein] + ADP + H(+)</text>
        <dbReference type="Rhea" id="RHEA:46608"/>
        <dbReference type="Rhea" id="RHEA-COMP:11060"/>
        <dbReference type="Rhea" id="RHEA-COMP:11605"/>
        <dbReference type="ChEBI" id="CHEBI:15378"/>
        <dbReference type="ChEBI" id="CHEBI:30013"/>
        <dbReference type="ChEBI" id="CHEBI:30616"/>
        <dbReference type="ChEBI" id="CHEBI:61977"/>
        <dbReference type="ChEBI" id="CHEBI:456216"/>
        <dbReference type="EC" id="2.7.11.1"/>
    </reaction>
</comment>
<dbReference type="GO" id="GO:0005524">
    <property type="term" value="F:ATP binding"/>
    <property type="evidence" value="ECO:0007669"/>
    <property type="project" value="UniProtKB-UniRule"/>
</dbReference>
<evidence type="ECO:0000256" key="5">
    <source>
        <dbReference type="ARBA" id="ARBA00022490"/>
    </source>
</evidence>
<evidence type="ECO:0000256" key="1">
    <source>
        <dbReference type="ARBA" id="ARBA00001946"/>
    </source>
</evidence>
<dbReference type="GO" id="GO:0046872">
    <property type="term" value="F:metal ion binding"/>
    <property type="evidence" value="ECO:0007669"/>
    <property type="project" value="UniProtKB-KW"/>
</dbReference>
<evidence type="ECO:0000256" key="2">
    <source>
        <dbReference type="ARBA" id="ARBA00004496"/>
    </source>
</evidence>